<comment type="caution">
    <text evidence="1">The sequence shown here is derived from an EMBL/GenBank/DDBJ whole genome shotgun (WGS) entry which is preliminary data.</text>
</comment>
<organism evidence="1 2">
    <name type="scientific">Citrus sinensis</name>
    <name type="common">Sweet orange</name>
    <name type="synonym">Citrus aurantium var. sinensis</name>
    <dbReference type="NCBI Taxonomy" id="2711"/>
    <lineage>
        <taxon>Eukaryota</taxon>
        <taxon>Viridiplantae</taxon>
        <taxon>Streptophyta</taxon>
        <taxon>Embryophyta</taxon>
        <taxon>Tracheophyta</taxon>
        <taxon>Spermatophyta</taxon>
        <taxon>Magnoliopsida</taxon>
        <taxon>eudicotyledons</taxon>
        <taxon>Gunneridae</taxon>
        <taxon>Pentapetalae</taxon>
        <taxon>rosids</taxon>
        <taxon>malvids</taxon>
        <taxon>Sapindales</taxon>
        <taxon>Rutaceae</taxon>
        <taxon>Aurantioideae</taxon>
        <taxon>Citrus</taxon>
    </lineage>
</organism>
<protein>
    <submittedName>
        <fullName evidence="1">N-acetylglucosaminyl transferase component family protein / Gpi1 family protein</fullName>
    </submittedName>
</protein>
<gene>
    <name evidence="1" type="ORF">KPL71_020503</name>
</gene>
<accession>A0ACB8J8N7</accession>
<reference evidence="2" key="1">
    <citation type="journal article" date="2023" name="Hortic. Res.">
        <title>A chromosome-level phased genome enabling allele-level studies in sweet orange: a case study on citrus Huanglongbing tolerance.</title>
        <authorList>
            <person name="Wu B."/>
            <person name="Yu Q."/>
            <person name="Deng Z."/>
            <person name="Duan Y."/>
            <person name="Luo F."/>
            <person name="Gmitter F. Jr."/>
        </authorList>
    </citation>
    <scope>NUCLEOTIDE SEQUENCE [LARGE SCALE GENOMIC DNA]</scope>
    <source>
        <strain evidence="2">cv. Valencia</strain>
    </source>
</reference>
<evidence type="ECO:0000313" key="2">
    <source>
        <dbReference type="Proteomes" id="UP000829398"/>
    </source>
</evidence>
<dbReference type="Proteomes" id="UP000829398">
    <property type="component" value="Chromosome 7"/>
</dbReference>
<sequence length="532" mass="60347">MRKQCRIWWPKHLSSTEPSSSFTFLFGWFISCSSVSLDIVVAFACDESSFSGCQSSLKEILCDTSRSMSITLQDKSMFSLLGQCAACPSNNDQLFGIGVGDNDQRKYSTCRIACALNSEGMLRKRNRRYYCGCHKLDGLLEKHRQAANGSNHWVEMIYDPYEIHGRNIHCIPKLHHIHWNGRLVSQCNVHVILYETPRYGACHFSLSFWNSSKKAKIPLKEPKWIDELHQKQPLNDLDAVILAMNSATASKMVFERHVGSSRSFTKFSIICRLIALVWQLLAVSMASLSTIFYIFLQFLHSLLSFGSQSWIYTASKRSQSCVEYAEKAALHKHSMWSSLAVDLLLGNLIGFSLLFNAESVCLWVLDFANDTTNELLRTGCVWLMGVPAGFKLNTELAGVLGMISLNAIQIWSTLWFFVDSLLVYLVKGLAILGILFGMTVPAALVRDMIVVVTLHVSTLHWMISLSYSQQIQALAALWRLFRGRKWNPLRQRLDSYEYTVKQHINFVYFGDQASFNNALDVDPIQRLLVSLP</sequence>
<evidence type="ECO:0000313" key="1">
    <source>
        <dbReference type="EMBL" id="KAH9713901.1"/>
    </source>
</evidence>
<keyword evidence="1" id="KW-0808">Transferase</keyword>
<proteinExistence type="predicted"/>
<name>A0ACB8J8N7_CITSI</name>
<dbReference type="EMBL" id="CM039176">
    <property type="protein sequence ID" value="KAH9713901.1"/>
    <property type="molecule type" value="Genomic_DNA"/>
</dbReference>
<keyword evidence="2" id="KW-1185">Reference proteome</keyword>